<feature type="region of interest" description="Disordered" evidence="3">
    <location>
        <begin position="1"/>
        <end position="59"/>
    </location>
</feature>
<organism evidence="4">
    <name type="scientific">Cladocopium goreaui</name>
    <dbReference type="NCBI Taxonomy" id="2562237"/>
    <lineage>
        <taxon>Eukaryota</taxon>
        <taxon>Sar</taxon>
        <taxon>Alveolata</taxon>
        <taxon>Dinophyceae</taxon>
        <taxon>Suessiales</taxon>
        <taxon>Symbiodiniaceae</taxon>
        <taxon>Cladocopium</taxon>
    </lineage>
</organism>
<feature type="compositionally biased region" description="Low complexity" evidence="3">
    <location>
        <begin position="23"/>
        <end position="59"/>
    </location>
</feature>
<name>A0A9P1D2J6_9DINO</name>
<dbReference type="EMBL" id="CAMXCT010003039">
    <property type="protein sequence ID" value="CAI4002090.1"/>
    <property type="molecule type" value="Genomic_DNA"/>
</dbReference>
<dbReference type="Proteomes" id="UP001152797">
    <property type="component" value="Unassembled WGS sequence"/>
</dbReference>
<keyword evidence="7" id="KW-1185">Reference proteome</keyword>
<feature type="compositionally biased region" description="Low complexity" evidence="3">
    <location>
        <begin position="1"/>
        <end position="15"/>
    </location>
</feature>
<sequence length="448" mass="47940">MADEAPNAPAAAAAPTVSLPSRLPKSSLALPKASPSSPAGKLQLPGASPSSSGRLSTSSWKGLRGSGLLLGGIGRSSFFAEKQALVLCFGEAFTKVGLAGENRPRAIFRSPELRRRRMLGPELSGTLSQEEWVQVLSDFMNRIFFQHLHLSPKDRRVVICDGVYSSQQFRSALAFVLFKLFAVPSVCFVLELVLPLYLTGLHSGLVVDLGFGSAKVLPSSAGVPLLSAFSDANCGTKAVLQAIKKALMDPAAGNDGILDILEDETVLEDVLVCACYVTCDFPKDREQPARSLKSDKDAEVRLLGRDRALKVPAACRHGVTECFFHPQSAENHSCACDTLPEAFVRTLELCPMDIRAQLVQNVVICGGGATLRGLLPRLALEVQKALQQHKVLSALAPKLRLTPVDFAPICAAWTGGAIYGSLEGVPDYSAEDFRKGAALPDWLRSGFV</sequence>
<gene>
    <name evidence="4" type="ORF">C1SCF055_LOCUS28065</name>
</gene>
<evidence type="ECO:0000313" key="6">
    <source>
        <dbReference type="EMBL" id="CAL4789402.1"/>
    </source>
</evidence>
<dbReference type="EMBL" id="CAMXCT020003039">
    <property type="protein sequence ID" value="CAL1155465.1"/>
    <property type="molecule type" value="Genomic_DNA"/>
</dbReference>
<dbReference type="InterPro" id="IPR004000">
    <property type="entry name" value="Actin"/>
</dbReference>
<evidence type="ECO:0000313" key="5">
    <source>
        <dbReference type="EMBL" id="CAL1155465.1"/>
    </source>
</evidence>
<dbReference type="Gene3D" id="3.90.640.10">
    <property type="entry name" value="Actin, Chain A, domain 4"/>
    <property type="match status" value="1"/>
</dbReference>
<reference evidence="5" key="2">
    <citation type="submission" date="2024-04" db="EMBL/GenBank/DDBJ databases">
        <authorList>
            <person name="Chen Y."/>
            <person name="Shah S."/>
            <person name="Dougan E. K."/>
            <person name="Thang M."/>
            <person name="Chan C."/>
        </authorList>
    </citation>
    <scope>NUCLEOTIDE SEQUENCE [LARGE SCALE GENOMIC DNA]</scope>
</reference>
<comment type="caution">
    <text evidence="4">The sequence shown here is derived from an EMBL/GenBank/DDBJ whole genome shotgun (WGS) entry which is preliminary data.</text>
</comment>
<evidence type="ECO:0000256" key="1">
    <source>
        <dbReference type="ARBA" id="ARBA00049360"/>
    </source>
</evidence>
<dbReference type="AlphaFoldDB" id="A0A9P1D2J6"/>
<dbReference type="EMBL" id="CAMXCT030003039">
    <property type="protein sequence ID" value="CAL4789402.1"/>
    <property type="molecule type" value="Genomic_DNA"/>
</dbReference>
<evidence type="ECO:0000313" key="4">
    <source>
        <dbReference type="EMBL" id="CAI4002090.1"/>
    </source>
</evidence>
<dbReference type="CDD" id="cd10207">
    <property type="entry name" value="ASKHA_NBD_Arp10"/>
    <property type="match status" value="1"/>
</dbReference>
<proteinExistence type="inferred from homology"/>
<comment type="similarity">
    <text evidence="2">Belongs to the actin family.</text>
</comment>
<dbReference type="OrthoDB" id="337660at2759"/>
<accession>A0A9P1D2J6</accession>
<protein>
    <submittedName>
        <fullName evidence="6">Actin-related protein 8</fullName>
    </submittedName>
</protein>
<dbReference type="Pfam" id="PF00022">
    <property type="entry name" value="Actin"/>
    <property type="match status" value="1"/>
</dbReference>
<dbReference type="InterPro" id="IPR043129">
    <property type="entry name" value="ATPase_NBD"/>
</dbReference>
<dbReference type="Gene3D" id="3.30.420.40">
    <property type="match status" value="2"/>
</dbReference>
<reference evidence="4" key="1">
    <citation type="submission" date="2022-10" db="EMBL/GenBank/DDBJ databases">
        <authorList>
            <person name="Chen Y."/>
            <person name="Dougan E. K."/>
            <person name="Chan C."/>
            <person name="Rhodes N."/>
            <person name="Thang M."/>
        </authorList>
    </citation>
    <scope>NUCLEOTIDE SEQUENCE</scope>
</reference>
<dbReference type="PANTHER" id="PTHR11937">
    <property type="entry name" value="ACTIN"/>
    <property type="match status" value="1"/>
</dbReference>
<evidence type="ECO:0000313" key="7">
    <source>
        <dbReference type="Proteomes" id="UP001152797"/>
    </source>
</evidence>
<evidence type="ECO:0000256" key="2">
    <source>
        <dbReference type="RuleBase" id="RU000487"/>
    </source>
</evidence>
<comment type="catalytic activity">
    <reaction evidence="1">
        <text>ATP + H2O = ADP + phosphate + H(+)</text>
        <dbReference type="Rhea" id="RHEA:13065"/>
        <dbReference type="ChEBI" id="CHEBI:15377"/>
        <dbReference type="ChEBI" id="CHEBI:15378"/>
        <dbReference type="ChEBI" id="CHEBI:30616"/>
        <dbReference type="ChEBI" id="CHEBI:43474"/>
        <dbReference type="ChEBI" id="CHEBI:456216"/>
    </reaction>
</comment>
<dbReference type="SUPFAM" id="SSF53067">
    <property type="entry name" value="Actin-like ATPase domain"/>
    <property type="match status" value="2"/>
</dbReference>
<evidence type="ECO:0000256" key="3">
    <source>
        <dbReference type="SAM" id="MobiDB-lite"/>
    </source>
</evidence>
<dbReference type="SMART" id="SM00268">
    <property type="entry name" value="ACTIN"/>
    <property type="match status" value="1"/>
</dbReference>